<reference evidence="1 2" key="1">
    <citation type="submission" date="2015-12" db="EMBL/GenBank/DDBJ databases">
        <title>Intraspecies pangenome expansion in the marine bacterium Alteromonas.</title>
        <authorList>
            <person name="Lopez-Perez M."/>
            <person name="Rodriguez-Valera F."/>
        </authorList>
    </citation>
    <scope>NUCLEOTIDE SEQUENCE [LARGE SCALE GENOMIC DNA]</scope>
    <source>
        <strain evidence="1 2">LMG 21861</strain>
    </source>
</reference>
<dbReference type="InterPro" id="IPR034122">
    <property type="entry name" value="Retropepsin-like_bacterial"/>
</dbReference>
<dbReference type="EMBL" id="CP013926">
    <property type="protein sequence ID" value="AMJ74899.1"/>
    <property type="molecule type" value="Genomic_DNA"/>
</dbReference>
<proteinExistence type="predicted"/>
<sequence length="398" mass="43510">MNKGLLACLFVVLAASLLLNGYLFLSLNQAVEIAAANKASLIQSSANLNSYNNVPASNEHSNQRNNKHNAVTTSKVGTELENAPQVAEEYVHELTLLLNSGNYALLKQQLNSALQQFPTDESLLLLEAELIVRTQPLSDALIHFHDLAELSLSPASNTKVDKRIANLYNTAQDELSANGQWDLLANLNEPLFQRVPDSRQYTLQLAEAYARQQKITLMEDVLASLSYNDNQANAIRNIAYSESNRDNQSGADERIANNELLGNDVTRVALLRDGDQYRVAVKALNQQADMVLDTGATTTAITTDLFSRLGGLRRLTFIGNFDVNTASGTISAPLVHIPTFYFAGFRFDDVSALVLPVDALPSADGLLGMNILGKFDFSISPQDSELALKVREESKAPN</sequence>
<keyword evidence="2" id="KW-1185">Reference proteome</keyword>
<evidence type="ECO:0008006" key="3">
    <source>
        <dbReference type="Google" id="ProtNLM"/>
    </source>
</evidence>
<dbReference type="InterPro" id="IPR021109">
    <property type="entry name" value="Peptidase_aspartic_dom_sf"/>
</dbReference>
<dbReference type="RefSeq" id="WP_057790940.1">
    <property type="nucleotide sequence ID" value="NZ_CP013926.1"/>
</dbReference>
<dbReference type="Proteomes" id="UP000056750">
    <property type="component" value="Chromosome"/>
</dbReference>
<organism evidence="1 2">
    <name type="scientific">Alteromonas stellipolaris</name>
    <dbReference type="NCBI Taxonomy" id="233316"/>
    <lineage>
        <taxon>Bacteria</taxon>
        <taxon>Pseudomonadati</taxon>
        <taxon>Pseudomonadota</taxon>
        <taxon>Gammaproteobacteria</taxon>
        <taxon>Alteromonadales</taxon>
        <taxon>Alteromonadaceae</taxon>
        <taxon>Alteromonas/Salinimonas group</taxon>
        <taxon>Alteromonas</taxon>
    </lineage>
</organism>
<evidence type="ECO:0000313" key="1">
    <source>
        <dbReference type="EMBL" id="AMJ74899.1"/>
    </source>
</evidence>
<dbReference type="Gene3D" id="2.40.70.10">
    <property type="entry name" value="Acid Proteases"/>
    <property type="match status" value="1"/>
</dbReference>
<gene>
    <name evidence="1" type="ORF">AVL57_13550</name>
</gene>
<name>A0ABM5YKW0_9ALTE</name>
<dbReference type="SUPFAM" id="SSF50630">
    <property type="entry name" value="Acid proteases"/>
    <property type="match status" value="1"/>
</dbReference>
<dbReference type="Pfam" id="PF13975">
    <property type="entry name" value="gag-asp_proteas"/>
    <property type="match status" value="1"/>
</dbReference>
<evidence type="ECO:0000313" key="2">
    <source>
        <dbReference type="Proteomes" id="UP000056750"/>
    </source>
</evidence>
<dbReference type="InterPro" id="IPR001969">
    <property type="entry name" value="Aspartic_peptidase_AS"/>
</dbReference>
<accession>A0ABM5YKW0</accession>
<protein>
    <recommendedName>
        <fullName evidence="3">Peptidase A2</fullName>
    </recommendedName>
</protein>
<dbReference type="PROSITE" id="PS00141">
    <property type="entry name" value="ASP_PROTEASE"/>
    <property type="match status" value="1"/>
</dbReference>
<dbReference type="CDD" id="cd05483">
    <property type="entry name" value="retropepsin_like_bacteria"/>
    <property type="match status" value="1"/>
</dbReference>